<gene>
    <name evidence="2" type="ORF">CTheo_6807</name>
</gene>
<proteinExistence type="predicted"/>
<accession>A0A5N5QDC9</accession>
<feature type="compositionally biased region" description="Basic and acidic residues" evidence="1">
    <location>
        <begin position="82"/>
        <end position="95"/>
    </location>
</feature>
<organism evidence="2 3">
    <name type="scientific">Ceratobasidium theobromae</name>
    <dbReference type="NCBI Taxonomy" id="1582974"/>
    <lineage>
        <taxon>Eukaryota</taxon>
        <taxon>Fungi</taxon>
        <taxon>Dikarya</taxon>
        <taxon>Basidiomycota</taxon>
        <taxon>Agaricomycotina</taxon>
        <taxon>Agaricomycetes</taxon>
        <taxon>Cantharellales</taxon>
        <taxon>Ceratobasidiaceae</taxon>
        <taxon>Ceratobasidium</taxon>
    </lineage>
</organism>
<feature type="region of interest" description="Disordered" evidence="1">
    <location>
        <begin position="66"/>
        <end position="116"/>
    </location>
</feature>
<evidence type="ECO:0000256" key="1">
    <source>
        <dbReference type="SAM" id="MobiDB-lite"/>
    </source>
</evidence>
<protein>
    <submittedName>
        <fullName evidence="2">Uncharacterized protein</fullName>
    </submittedName>
</protein>
<sequence>MLLDELDSDCESGDPDCSWYPGESDWMVGHNLGSLLSRYPYEDLERAGVIENSVVSPEKLARFLTDQKSYSSGRKKTKGKFKGKETPKSSKKSEAKPSLQQKGASDGTNKPSAEGKNASSIAYLGLSSTIGDKEENIHSEDKHDLGDKELQLLTALCDELYDGIEDDDLGEGWYPGESDWAAGGRMGAFLGRFDNKELKKAGVIEKSVVSMEKLAKFVIDKRFQLQGPMAKSKEHEARERAVAALTRALDEDDWPAIVYLSGLRSGPTKSVSLRNLEMDEKDWKEPLTEVTAGGTRISIDTDMFSRFSKKDK</sequence>
<name>A0A5N5QDC9_9AGAM</name>
<dbReference type="EMBL" id="SSOP01000233">
    <property type="protein sequence ID" value="KAB5589752.1"/>
    <property type="molecule type" value="Genomic_DNA"/>
</dbReference>
<comment type="caution">
    <text evidence="2">The sequence shown here is derived from an EMBL/GenBank/DDBJ whole genome shotgun (WGS) entry which is preliminary data.</text>
</comment>
<feature type="compositionally biased region" description="Polar residues" evidence="1">
    <location>
        <begin position="99"/>
        <end position="111"/>
    </location>
</feature>
<dbReference type="AlphaFoldDB" id="A0A5N5QDC9"/>
<dbReference type="Proteomes" id="UP000383932">
    <property type="component" value="Unassembled WGS sequence"/>
</dbReference>
<evidence type="ECO:0000313" key="3">
    <source>
        <dbReference type="Proteomes" id="UP000383932"/>
    </source>
</evidence>
<keyword evidence="3" id="KW-1185">Reference proteome</keyword>
<reference evidence="2 3" key="1">
    <citation type="journal article" date="2019" name="Fungal Biol. Biotechnol.">
        <title>Draft genome sequence of fastidious pathogen Ceratobasidium theobromae, which causes vascular-streak dieback in Theobroma cacao.</title>
        <authorList>
            <person name="Ali S.S."/>
            <person name="Asman A."/>
            <person name="Shao J."/>
            <person name="Firmansyah A.P."/>
            <person name="Susilo A.W."/>
            <person name="Rosmana A."/>
            <person name="McMahon P."/>
            <person name="Junaid M."/>
            <person name="Guest D."/>
            <person name="Kheng T.Y."/>
            <person name="Meinhardt L.W."/>
            <person name="Bailey B.A."/>
        </authorList>
    </citation>
    <scope>NUCLEOTIDE SEQUENCE [LARGE SCALE GENOMIC DNA]</scope>
    <source>
        <strain evidence="2 3">CT2</strain>
    </source>
</reference>
<evidence type="ECO:0000313" key="2">
    <source>
        <dbReference type="EMBL" id="KAB5589752.1"/>
    </source>
</evidence>